<organism evidence="1 2">
    <name type="scientific">Flavobacterium salmonis</name>
    <dbReference type="NCBI Taxonomy" id="2654844"/>
    <lineage>
        <taxon>Bacteria</taxon>
        <taxon>Pseudomonadati</taxon>
        <taxon>Bacteroidota</taxon>
        <taxon>Flavobacteriia</taxon>
        <taxon>Flavobacteriales</taxon>
        <taxon>Flavobacteriaceae</taxon>
        <taxon>Flavobacterium</taxon>
    </lineage>
</organism>
<dbReference type="AlphaFoldDB" id="A0A6V6YS57"/>
<proteinExistence type="predicted"/>
<dbReference type="RefSeq" id="WP_180908143.1">
    <property type="nucleotide sequence ID" value="NZ_CAIJDP010000060.1"/>
</dbReference>
<dbReference type="Proteomes" id="UP000530060">
    <property type="component" value="Unassembled WGS sequence"/>
</dbReference>
<dbReference type="EMBL" id="CAIJDP010000060">
    <property type="protein sequence ID" value="CAD0002273.1"/>
    <property type="molecule type" value="Genomic_DNA"/>
</dbReference>
<gene>
    <name evidence="1" type="ORF">FLAT13_01016</name>
</gene>
<evidence type="ECO:0000313" key="1">
    <source>
        <dbReference type="EMBL" id="CAD0002273.1"/>
    </source>
</evidence>
<sequence>MNKIDFTQVEIDKIITHQVGNKLRDEKYSLSDEESILDSDTKNYLLKYFFSLLKTEEFYKFTHAVNLEMNEVFTLTKNIFSKQDSFTLDSQNIAKLLYEQSMHPKIKEGQLNISLFKNVIIEDEVVNVLGIFKSETSSPFIQMKKQKTNYSIIHEIGFDLKSMDKGCLIFNTDSESGYKIVIIDNASKSNEAQYWKDEFLNISIIKNEFHQTNQFLGIAKQFVTKHIDENLELTKADKIDFLNRSVDYFKKNETFDKQEFEKEVFGDDNVIESFRKFDQNYRQENEVELADSFEISTQAVKKQSRVFKSVLKLDRNFDIYIHGDKNLIEKGIEKDGRKYYKIYYEEEK</sequence>
<accession>A0A6V6YS57</accession>
<reference evidence="1 2" key="1">
    <citation type="submission" date="2020-06" db="EMBL/GenBank/DDBJ databases">
        <authorList>
            <person name="Criscuolo A."/>
        </authorList>
    </citation>
    <scope>NUCLEOTIDE SEQUENCE [LARGE SCALE GENOMIC DNA]</scope>
    <source>
        <strain evidence="2">CIP 111411</strain>
    </source>
</reference>
<dbReference type="GO" id="GO:0009295">
    <property type="term" value="C:nucleoid"/>
    <property type="evidence" value="ECO:0007669"/>
    <property type="project" value="InterPro"/>
</dbReference>
<comment type="caution">
    <text evidence="1">The sequence shown here is derived from an EMBL/GenBank/DDBJ whole genome shotgun (WGS) entry which is preliminary data.</text>
</comment>
<protein>
    <submittedName>
        <fullName evidence="1">Nucleoid-associated protein NdpA</fullName>
    </submittedName>
</protein>
<keyword evidence="2" id="KW-1185">Reference proteome</keyword>
<evidence type="ECO:0000313" key="2">
    <source>
        <dbReference type="Proteomes" id="UP000530060"/>
    </source>
</evidence>
<name>A0A6V6YS57_9FLAO</name>